<dbReference type="GO" id="GO:0006783">
    <property type="term" value="P:heme biosynthetic process"/>
    <property type="evidence" value="ECO:0007669"/>
    <property type="project" value="TreeGrafter"/>
</dbReference>
<dbReference type="PANTHER" id="PTHR38030">
    <property type="entry name" value="PROTOPORPHYRINOGEN IX DEHYDROGENASE [MENAQUINONE]"/>
    <property type="match status" value="1"/>
</dbReference>
<dbReference type="Proteomes" id="UP000254920">
    <property type="component" value="Unassembled WGS sequence"/>
</dbReference>
<keyword evidence="3" id="KW-1185">Reference proteome</keyword>
<organism evidence="2 3">
    <name type="scientific">Campylobacter sputorum subsp. sputorum</name>
    <dbReference type="NCBI Taxonomy" id="32024"/>
    <lineage>
        <taxon>Bacteria</taxon>
        <taxon>Pseudomonadati</taxon>
        <taxon>Campylobacterota</taxon>
        <taxon>Epsilonproteobacteria</taxon>
        <taxon>Campylobacterales</taxon>
        <taxon>Campylobacteraceae</taxon>
        <taxon>Campylobacter</taxon>
    </lineage>
</organism>
<dbReference type="GO" id="GO:0010181">
    <property type="term" value="F:FMN binding"/>
    <property type="evidence" value="ECO:0007669"/>
    <property type="project" value="InterPro"/>
</dbReference>
<dbReference type="InterPro" id="IPR001226">
    <property type="entry name" value="Flavodoxin_CS"/>
</dbReference>
<evidence type="ECO:0000256" key="1">
    <source>
        <dbReference type="ARBA" id="ARBA00001917"/>
    </source>
</evidence>
<name>A0A381DK66_9BACT</name>
<dbReference type="PANTHER" id="PTHR38030:SF2">
    <property type="entry name" value="PROTOPORPHYRINOGEN IX DEHYDROGENASE [QUINONE]"/>
    <property type="match status" value="1"/>
</dbReference>
<proteinExistence type="predicted"/>
<evidence type="ECO:0000313" key="2">
    <source>
        <dbReference type="EMBL" id="SUX11066.1"/>
    </source>
</evidence>
<protein>
    <submittedName>
        <fullName evidence="2">Flavodoxin family protein</fullName>
    </submittedName>
</protein>
<dbReference type="SUPFAM" id="SSF52218">
    <property type="entry name" value="Flavoproteins"/>
    <property type="match status" value="1"/>
</dbReference>
<dbReference type="RefSeq" id="WP_033917030.1">
    <property type="nucleotide sequence ID" value="NZ_CP043427.1"/>
</dbReference>
<dbReference type="Pfam" id="PF12641">
    <property type="entry name" value="Flavodoxin_3"/>
    <property type="match status" value="1"/>
</dbReference>
<accession>A0A381DK66</accession>
<dbReference type="GO" id="GO:0009055">
    <property type="term" value="F:electron transfer activity"/>
    <property type="evidence" value="ECO:0007669"/>
    <property type="project" value="InterPro"/>
</dbReference>
<dbReference type="EMBL" id="UFVD01000001">
    <property type="protein sequence ID" value="SUX11066.1"/>
    <property type="molecule type" value="Genomic_DNA"/>
</dbReference>
<dbReference type="GO" id="GO:0070819">
    <property type="term" value="F:menaquinone-dependent protoporphyrinogen oxidase activity"/>
    <property type="evidence" value="ECO:0007669"/>
    <property type="project" value="TreeGrafter"/>
</dbReference>
<dbReference type="InterPro" id="IPR029039">
    <property type="entry name" value="Flavoprotein-like_sf"/>
</dbReference>
<dbReference type="InterPro" id="IPR008254">
    <property type="entry name" value="Flavodoxin/NO_synth"/>
</dbReference>
<evidence type="ECO:0000313" key="3">
    <source>
        <dbReference type="Proteomes" id="UP000254920"/>
    </source>
</evidence>
<reference evidence="2 3" key="1">
    <citation type="submission" date="2018-06" db="EMBL/GenBank/DDBJ databases">
        <authorList>
            <consortium name="Pathogen Informatics"/>
            <person name="Doyle S."/>
        </authorList>
    </citation>
    <scope>NUCLEOTIDE SEQUENCE [LARGE SCALE GENOMIC DNA]</scope>
    <source>
        <strain evidence="2 3">NCTC12475</strain>
    </source>
</reference>
<sequence>MRNLVIYASKTGNTKKVAMAIANSLGYELISVDEIENLNGVNNIIFGFYIDKGDMSDNAKRVALMIKNRKIGLFMTLGASANSDHAKECFSKAKDEFIKNGCEIGGEFFCQGAIDPELIAWMRANLGDKITPQKEEGWKNAASHPDKEDLKNAVLAFMDFN</sequence>
<dbReference type="InterPro" id="IPR052200">
    <property type="entry name" value="Protoporphyrinogen_IX_DH"/>
</dbReference>
<dbReference type="Gene3D" id="3.40.50.360">
    <property type="match status" value="1"/>
</dbReference>
<dbReference type="PROSITE" id="PS00201">
    <property type="entry name" value="FLAVODOXIN"/>
    <property type="match status" value="1"/>
</dbReference>
<comment type="cofactor">
    <cofactor evidence="1">
        <name>FMN</name>
        <dbReference type="ChEBI" id="CHEBI:58210"/>
    </cofactor>
</comment>
<dbReference type="STRING" id="32024.GCA_000788295_01685"/>
<dbReference type="AlphaFoldDB" id="A0A381DK66"/>
<dbReference type="GeneID" id="93089935"/>
<dbReference type="OrthoDB" id="307208at2"/>
<gene>
    <name evidence="2" type="ORF">NCTC12475_01281</name>
</gene>